<organism evidence="1 2">
    <name type="scientific">Glossina austeni</name>
    <name type="common">Savannah tsetse fly</name>
    <dbReference type="NCBI Taxonomy" id="7395"/>
    <lineage>
        <taxon>Eukaryota</taxon>
        <taxon>Metazoa</taxon>
        <taxon>Ecdysozoa</taxon>
        <taxon>Arthropoda</taxon>
        <taxon>Hexapoda</taxon>
        <taxon>Insecta</taxon>
        <taxon>Pterygota</taxon>
        <taxon>Neoptera</taxon>
        <taxon>Endopterygota</taxon>
        <taxon>Diptera</taxon>
        <taxon>Brachycera</taxon>
        <taxon>Muscomorpha</taxon>
        <taxon>Hippoboscoidea</taxon>
        <taxon>Glossinidae</taxon>
        <taxon>Glossina</taxon>
    </lineage>
</organism>
<sequence length="88" mass="9936">MYTLLEIGVISIWRVLHMNISIDEVVFEYSISGKKISVENRRVNGNIIANNTNSEINNNFPGRKITTEKGNIQVSVDNRSRNAGKETN</sequence>
<protein>
    <submittedName>
        <fullName evidence="1">Uncharacterized protein</fullName>
    </submittedName>
</protein>
<dbReference type="VEuPathDB" id="VectorBase:GAUT007830"/>
<proteinExistence type="predicted"/>
<accession>A0A1A9UKV9</accession>
<reference evidence="1" key="1">
    <citation type="submission" date="2020-05" db="UniProtKB">
        <authorList>
            <consortium name="EnsemblMetazoa"/>
        </authorList>
    </citation>
    <scope>IDENTIFICATION</scope>
    <source>
        <strain evidence="1">TTRI</strain>
    </source>
</reference>
<dbReference type="AlphaFoldDB" id="A0A1A9UKV9"/>
<evidence type="ECO:0000313" key="1">
    <source>
        <dbReference type="EnsemblMetazoa" id="GAUT007830-PA"/>
    </source>
</evidence>
<dbReference type="EnsemblMetazoa" id="GAUT007830-RA">
    <property type="protein sequence ID" value="GAUT007830-PA"/>
    <property type="gene ID" value="GAUT007830"/>
</dbReference>
<dbReference type="Proteomes" id="UP000078200">
    <property type="component" value="Unassembled WGS sequence"/>
</dbReference>
<keyword evidence="2" id="KW-1185">Reference proteome</keyword>
<evidence type="ECO:0000313" key="2">
    <source>
        <dbReference type="Proteomes" id="UP000078200"/>
    </source>
</evidence>
<name>A0A1A9UKV9_GLOAU</name>